<evidence type="ECO:0000256" key="8">
    <source>
        <dbReference type="ARBA" id="ARBA00023242"/>
    </source>
</evidence>
<feature type="domain" description="C2H2-type" evidence="11">
    <location>
        <begin position="1796"/>
        <end position="1825"/>
    </location>
</feature>
<feature type="region of interest" description="Disordered" evidence="10">
    <location>
        <begin position="2107"/>
        <end position="2126"/>
    </location>
</feature>
<dbReference type="GO" id="GO:0005634">
    <property type="term" value="C:nucleus"/>
    <property type="evidence" value="ECO:0007669"/>
    <property type="project" value="UniProtKB-SubCell"/>
</dbReference>
<dbReference type="eggNOG" id="KOG1721">
    <property type="taxonomic scope" value="Eukaryota"/>
</dbReference>
<dbReference type="SMART" id="SM00355">
    <property type="entry name" value="ZnF_C2H2"/>
    <property type="match status" value="7"/>
</dbReference>
<keyword evidence="5" id="KW-0862">Zinc</keyword>
<dbReference type="PANTHER" id="PTHR45944">
    <property type="entry name" value="SCHNURRI, ISOFORM F"/>
    <property type="match status" value="1"/>
</dbReference>
<reference evidence="14" key="1">
    <citation type="submission" date="2011-08" db="EMBL/GenBank/DDBJ databases">
        <authorList>
            <person name="Rombauts S."/>
        </authorList>
    </citation>
    <scope>NUCLEOTIDE SEQUENCE</scope>
    <source>
        <strain evidence="14">London</strain>
    </source>
</reference>
<keyword evidence="14" id="KW-1185">Reference proteome</keyword>
<name>T1K2N6_TETUR</name>
<feature type="compositionally biased region" description="Pro residues" evidence="10">
    <location>
        <begin position="2024"/>
        <end position="2033"/>
    </location>
</feature>
<evidence type="ECO:0000259" key="11">
    <source>
        <dbReference type="PROSITE" id="PS50157"/>
    </source>
</evidence>
<dbReference type="InterPro" id="IPR036236">
    <property type="entry name" value="Znf_C2H2_sf"/>
</dbReference>
<keyword evidence="7" id="KW-0804">Transcription</keyword>
<feature type="compositionally biased region" description="Basic and acidic residues" evidence="10">
    <location>
        <begin position="1054"/>
        <end position="1070"/>
    </location>
</feature>
<feature type="compositionally biased region" description="Polar residues" evidence="10">
    <location>
        <begin position="1647"/>
        <end position="1667"/>
    </location>
</feature>
<keyword evidence="6" id="KW-0805">Transcription regulation</keyword>
<reference evidence="13" key="2">
    <citation type="submission" date="2015-06" db="UniProtKB">
        <authorList>
            <consortium name="EnsemblMetazoa"/>
        </authorList>
    </citation>
    <scope>IDENTIFICATION</scope>
</reference>
<evidence type="ECO:0000256" key="9">
    <source>
        <dbReference type="PROSITE-ProRule" id="PRU00042"/>
    </source>
</evidence>
<keyword evidence="8" id="KW-0539">Nucleus</keyword>
<dbReference type="PROSITE" id="PS51811">
    <property type="entry name" value="ZF_CCHC_HIVEP"/>
    <property type="match status" value="1"/>
</dbReference>
<evidence type="ECO:0000259" key="12">
    <source>
        <dbReference type="PROSITE" id="PS51811"/>
    </source>
</evidence>
<dbReference type="EnsemblMetazoa" id="tetur04g05720.1">
    <property type="protein sequence ID" value="tetur04g05720.1"/>
    <property type="gene ID" value="tetur04g05720"/>
</dbReference>
<feature type="domain" description="CCHC HIVEP-type" evidence="12">
    <location>
        <begin position="651"/>
        <end position="681"/>
    </location>
</feature>
<dbReference type="Pfam" id="PF00096">
    <property type="entry name" value="zf-C2H2"/>
    <property type="match status" value="2"/>
</dbReference>
<evidence type="ECO:0000256" key="1">
    <source>
        <dbReference type="ARBA" id="ARBA00004123"/>
    </source>
</evidence>
<dbReference type="FunFam" id="3.30.160.60:FF:000145">
    <property type="entry name" value="Zinc finger protein 574"/>
    <property type="match status" value="1"/>
</dbReference>
<feature type="domain" description="C2H2-type" evidence="11">
    <location>
        <begin position="1327"/>
        <end position="1354"/>
    </location>
</feature>
<evidence type="ECO:0000313" key="13">
    <source>
        <dbReference type="EnsemblMetazoa" id="tetur04g05720.1"/>
    </source>
</evidence>
<evidence type="ECO:0000256" key="7">
    <source>
        <dbReference type="ARBA" id="ARBA00023163"/>
    </source>
</evidence>
<dbReference type="STRING" id="32264.T1K2N6"/>
<evidence type="ECO:0000256" key="6">
    <source>
        <dbReference type="ARBA" id="ARBA00023015"/>
    </source>
</evidence>
<evidence type="ECO:0000313" key="14">
    <source>
        <dbReference type="Proteomes" id="UP000015104"/>
    </source>
</evidence>
<dbReference type="HOGENOM" id="CLU_232063_0_0_1"/>
<feature type="compositionally biased region" description="Acidic residues" evidence="10">
    <location>
        <begin position="1423"/>
        <end position="1447"/>
    </location>
</feature>
<organism evidence="13 14">
    <name type="scientific">Tetranychus urticae</name>
    <name type="common">Two-spotted spider mite</name>
    <dbReference type="NCBI Taxonomy" id="32264"/>
    <lineage>
        <taxon>Eukaryota</taxon>
        <taxon>Metazoa</taxon>
        <taxon>Ecdysozoa</taxon>
        <taxon>Arthropoda</taxon>
        <taxon>Chelicerata</taxon>
        <taxon>Arachnida</taxon>
        <taxon>Acari</taxon>
        <taxon>Acariformes</taxon>
        <taxon>Trombidiformes</taxon>
        <taxon>Prostigmata</taxon>
        <taxon>Eleutherengona</taxon>
        <taxon>Raphignathae</taxon>
        <taxon>Tetranychoidea</taxon>
        <taxon>Tetranychidae</taxon>
        <taxon>Tetranychus</taxon>
    </lineage>
</organism>
<dbReference type="InterPro" id="IPR034729">
    <property type="entry name" value="Znf_CCHC_HIVEP"/>
</dbReference>
<feature type="domain" description="C2H2-type" evidence="11">
    <location>
        <begin position="1768"/>
        <end position="1795"/>
    </location>
</feature>
<keyword evidence="4 9" id="KW-0863">Zinc-finger</keyword>
<protein>
    <submittedName>
        <fullName evidence="13">Uncharacterized protein</fullName>
    </submittedName>
</protein>
<sequence>MEIATPARSSPFPKLTFDHQLIIAKHLVSTNDEKRKTPNHLNGDESSTCDLMDGNYENGAKTRLNETKIIGGVIQNGVDKATVGVKPITVQQRQDNMPTKMNENHLNGAALMMKMNGDDLCNNNNNTNRDNTSSNNCNIKLSYDAYKSLDGNNTSVTVHDGNELSHEVIDDCNSKISSNTNSNYNDKCENESKSNEVNSEGFVSSSGTTNSVISVCKETTTFKVPESTLNNNFSSTTPSPSVPYRKQSVFVAPAGLNWIIHKSRNNHLQQQQPQQHPISTKHNLDSSGVVPSSSTSTTFSTFYTSPIEGNGETSSNKSSSLNGSHNNNDSASNSCISNFTSTRKNSTGLQPKANAQEIEQHISKIISENAAIVDTLDPLWPKRYLSRHSVSSVPSGSMSYPVTLSTGTTTSNTTHGSNSNLHSRRFSEMSVDPNHVSGSKLQSALLGRIFTTNSLTSGSTVVTPSNVPHAHQHPSSLTLPVHPGPAKKFSEPIYPSVIISMKQQQHQQSPIIMNKPSNGSSGTGVIGIQSSHAHETGLESSLVRNLLTSSKSSPTVRVIPVPVSSSSSSQISGVTGLPIVGLTLDSGVTSRKSSSTCNPNIVDANFNVNPENPEGSIIKDLLLKARDSGEPNERKISRPTMIPPIQEELSMLVYVCTLCKIAFRNKETLEAHQLHYCKANETQSTNELSLNQLQLLNDHVQRKMSVMESNFLQQQLTKPVQSSCSNLKPSNVFSQPQHVSIKHTYQSSLNQSQQQQQQPIVGNILKQQLLAPSAGPPLKKRKTSEPLFTKSYLRHHQSNYNLQYPLTGDSNSHFTRKTSIVQGLPSKLPYIASNSNKLNNKEGLIESYCLNSGLSPSIISDNNSSNSSHHVISVLNEPITFPSNSIVTHSAVFPSSSSNPHNFVNQSSLDRLSTNQSTKPFDILPDYYPHLKYPETKVTLSGPIVFPVLRKILLENKENIEFQASPEALHSSDSSLSSSNSSTLVTATASSASTINPSGHAVNDTINTSCLVYKQIPSIPEFGEDQIKDKQMDDKMKGNIKIEEDENCQEMESLTDKTDHENGEKTESETLKPMNELLSKNSKFDTKMNGSINSRPTSLTIRKRSSLNVFNQLIGSTLVSPDTPRPKRKCMQLYMKGQTYTYLGLKMSTRSTYCCIYRPQPMYVPQEAQSKLSMYSNWQILSPHDDIFKLISPSELFHAYDTRQWCFEANGVKVTFAPSSESKKSLNDSCILTPSSYWTIKKQSEEKALIKREIIELKRKGIEDLTDLMDKSVINSRKTSEDRLSTMSGFDSDSNDPNQPKRVKIFEGGFKSNEDYTYVRGRGRGKYVCEECGIRCKKPSMLKKHIRTHTDLRPYSCRHCAFAFKTKGNLTKHMKSKAHHKKCVELGIIPVPITIDDSQIDCDALAKQEALERSYSGEHLASDDDENDPDDEDGCEEEEDDGSDDEGVPIPIITSSGVITNHHKMDIDGRPEERKEREHRKSIIVANEIDEQEVARSLLVLSGSGEWSIANNPSAVAVATITTASGVTVASNCLEADFSDNHRTASSPSKQHMDVVTDLRKISQSTPSKLSLNNSLADERCSTAVNGANYINLSNWPPNGNSFSRQRSFSFNDGLMRRNVSMANNLDNLRRVDKPTPLSSNHFCLTNEPINSQANNTNPIIESISTDDSNDSEVEDHFQRRYSMSVIQDRRNESLYLNSDGPIDLSKRQEDNDNQIAGPSSRYDQILPGRRNTLSTPSTVPHHLTRAELAASFNGSSLGMLTREDGKSVCRKCNKTFHDLSKLRLHVNVHYLERPFRCDPCGVSFRTKGHLQKHEKSASHSDKIKINLTFGAATTENPRPFKCDDCVIAFRIHGHLAKHLRSKNHIMKLECAGKLPCGMYADMERFGINLNVIETADCENSLVSLQKLAEKMYSKNGEVNLAWLRQSSLGINSNLSLASNNLNHDGNIVTCTSTSTIATSNTTVNHNSFENNCEMNVDNNANDCNNNTSSDIVNNSININNHDVNNNHSKNCNYSLVNTSSSSPSPPSPPSTLSPPVSSPYYSTCSTTSAIPSVTTTTFTTTPISVSTTSSTTNITSIRSNTCHFCKQVFKSAKFLQVHLYCDHQQQRSSSPNLVTDPQHQPQTQS</sequence>
<evidence type="ECO:0000256" key="10">
    <source>
        <dbReference type="SAM" id="MobiDB-lite"/>
    </source>
</evidence>
<feature type="compositionally biased region" description="Low complexity" evidence="10">
    <location>
        <begin position="286"/>
        <end position="330"/>
    </location>
</feature>
<dbReference type="FunFam" id="3.30.160.60:FF:000100">
    <property type="entry name" value="Zinc finger 45-like"/>
    <property type="match status" value="1"/>
</dbReference>
<comment type="subcellular location">
    <subcellularLocation>
        <location evidence="1">Nucleus</location>
    </subcellularLocation>
</comment>
<evidence type="ECO:0000256" key="3">
    <source>
        <dbReference type="ARBA" id="ARBA00022737"/>
    </source>
</evidence>
<feature type="compositionally biased region" description="Polar residues" evidence="10">
    <location>
        <begin position="331"/>
        <end position="349"/>
    </location>
</feature>
<keyword evidence="2" id="KW-0479">Metal-binding</keyword>
<dbReference type="FunFam" id="3.30.160.60:FF:000083">
    <property type="entry name" value="Immunodeficiency virus type I enhancer binding protein 1"/>
    <property type="match status" value="1"/>
</dbReference>
<dbReference type="GO" id="GO:0000978">
    <property type="term" value="F:RNA polymerase II cis-regulatory region sequence-specific DNA binding"/>
    <property type="evidence" value="ECO:0007669"/>
    <property type="project" value="TreeGrafter"/>
</dbReference>
<evidence type="ECO:0000256" key="4">
    <source>
        <dbReference type="ARBA" id="ARBA00022771"/>
    </source>
</evidence>
<dbReference type="InterPro" id="IPR051969">
    <property type="entry name" value="Zinc-finger_DNA-bd_regulators"/>
</dbReference>
<feature type="region of interest" description="Disordered" evidence="10">
    <location>
        <begin position="1647"/>
        <end position="1673"/>
    </location>
</feature>
<dbReference type="InterPro" id="IPR013087">
    <property type="entry name" value="Znf_C2H2_type"/>
</dbReference>
<feature type="region of interest" description="Disordered" evidence="10">
    <location>
        <begin position="1048"/>
        <end position="1074"/>
    </location>
</feature>
<dbReference type="Gene3D" id="3.30.160.60">
    <property type="entry name" value="Classic Zinc Finger"/>
    <property type="match status" value="3"/>
</dbReference>
<dbReference type="EMBL" id="CAEY01001366">
    <property type="status" value="NOT_ANNOTATED_CDS"/>
    <property type="molecule type" value="Genomic_DNA"/>
</dbReference>
<dbReference type="SUPFAM" id="SSF57667">
    <property type="entry name" value="beta-beta-alpha zinc fingers"/>
    <property type="match status" value="4"/>
</dbReference>
<dbReference type="PROSITE" id="PS50157">
    <property type="entry name" value="ZINC_FINGER_C2H2_2"/>
    <property type="match status" value="5"/>
</dbReference>
<dbReference type="PROSITE" id="PS00028">
    <property type="entry name" value="ZINC_FINGER_C2H2_1"/>
    <property type="match status" value="6"/>
</dbReference>
<dbReference type="GO" id="GO:0008270">
    <property type="term" value="F:zinc ion binding"/>
    <property type="evidence" value="ECO:0007669"/>
    <property type="project" value="UniProtKB-KW"/>
</dbReference>
<feature type="region of interest" description="Disordered" evidence="10">
    <location>
        <begin position="1415"/>
        <end position="1479"/>
    </location>
</feature>
<keyword evidence="3" id="KW-0677">Repeat</keyword>
<evidence type="ECO:0000256" key="2">
    <source>
        <dbReference type="ARBA" id="ARBA00022723"/>
    </source>
</evidence>
<feature type="region of interest" description="Disordered" evidence="10">
    <location>
        <begin position="1698"/>
        <end position="1719"/>
    </location>
</feature>
<dbReference type="PANTHER" id="PTHR45944:SF2">
    <property type="entry name" value="SCHNURRI, ISOFORM F"/>
    <property type="match status" value="1"/>
</dbReference>
<feature type="compositionally biased region" description="Basic and acidic residues" evidence="10">
    <location>
        <begin position="1463"/>
        <end position="1479"/>
    </location>
</feature>
<accession>T1K2N6</accession>
<feature type="region of interest" description="Disordered" evidence="10">
    <location>
        <begin position="183"/>
        <end position="204"/>
    </location>
</feature>
<feature type="domain" description="C2H2-type" evidence="11">
    <location>
        <begin position="1841"/>
        <end position="1870"/>
    </location>
</feature>
<feature type="region of interest" description="Disordered" evidence="10">
    <location>
        <begin position="2015"/>
        <end position="2039"/>
    </location>
</feature>
<evidence type="ECO:0000256" key="5">
    <source>
        <dbReference type="ARBA" id="ARBA00022833"/>
    </source>
</evidence>
<dbReference type="Proteomes" id="UP000015104">
    <property type="component" value="Unassembled WGS sequence"/>
</dbReference>
<dbReference type="GO" id="GO:0000981">
    <property type="term" value="F:DNA-binding transcription factor activity, RNA polymerase II-specific"/>
    <property type="evidence" value="ECO:0007669"/>
    <property type="project" value="TreeGrafter"/>
</dbReference>
<feature type="region of interest" description="Disordered" evidence="10">
    <location>
        <begin position="266"/>
        <end position="354"/>
    </location>
</feature>
<feature type="domain" description="C2H2-type" evidence="11">
    <location>
        <begin position="1355"/>
        <end position="1379"/>
    </location>
</feature>
<proteinExistence type="predicted"/>